<dbReference type="Proteomes" id="UP000887540">
    <property type="component" value="Unplaced"/>
</dbReference>
<keyword evidence="1" id="KW-1185">Reference proteome</keyword>
<dbReference type="AlphaFoldDB" id="A0A914EN48"/>
<name>A0A914EN48_9BILA</name>
<evidence type="ECO:0000313" key="1">
    <source>
        <dbReference type="Proteomes" id="UP000887540"/>
    </source>
</evidence>
<reference evidence="2" key="1">
    <citation type="submission" date="2022-11" db="UniProtKB">
        <authorList>
            <consortium name="WormBaseParasite"/>
        </authorList>
    </citation>
    <scope>IDENTIFICATION</scope>
</reference>
<dbReference type="WBParaSite" id="ACRNAN_scaffold9674.g14232.t1">
    <property type="protein sequence ID" value="ACRNAN_scaffold9674.g14232.t1"/>
    <property type="gene ID" value="ACRNAN_scaffold9674.g14232"/>
</dbReference>
<accession>A0A914EN48</accession>
<protein>
    <submittedName>
        <fullName evidence="2">Uncharacterized protein</fullName>
    </submittedName>
</protein>
<sequence length="266" mass="30894">MMLLAKYGFSETEIIDIIDESSMQCEAYTLIYDVYERDFCYLMNHTIMYDIRAGECFRINTVRLMEEGSFIRRLYGYEVFKMNEKDKKYSMGINFGMRVLPNSNYGMFSVEFALGLMDPSANTSIIDTLTDFSLNYKLAYLSPGYHIITIKPIKYELDNDSPDVECSDSYGDGLNQCYDLCDIKTQGACNCSLDSYYDFGSVEYWNECVRNNSIDSISYCIDYTNRLELYDIGTRPGISVFFRSRSRLLPVPKSRFSTPIYVRIRD</sequence>
<evidence type="ECO:0000313" key="2">
    <source>
        <dbReference type="WBParaSite" id="ACRNAN_scaffold9674.g14232.t1"/>
    </source>
</evidence>
<organism evidence="1 2">
    <name type="scientific">Acrobeloides nanus</name>
    <dbReference type="NCBI Taxonomy" id="290746"/>
    <lineage>
        <taxon>Eukaryota</taxon>
        <taxon>Metazoa</taxon>
        <taxon>Ecdysozoa</taxon>
        <taxon>Nematoda</taxon>
        <taxon>Chromadorea</taxon>
        <taxon>Rhabditida</taxon>
        <taxon>Tylenchina</taxon>
        <taxon>Cephalobomorpha</taxon>
        <taxon>Cephaloboidea</taxon>
        <taxon>Cephalobidae</taxon>
        <taxon>Acrobeloides</taxon>
    </lineage>
</organism>
<proteinExistence type="predicted"/>